<sequence length="58" mass="6645">YKFKIIYILDKKNKKADALSRKTDIAETKLINKAAIFKQAPDGTLKLVYSINFIITVQ</sequence>
<feature type="non-terminal residue" evidence="1">
    <location>
        <position position="1"/>
    </location>
</feature>
<dbReference type="EMBL" id="KZ678226">
    <property type="protein sequence ID" value="PSN58665.1"/>
    <property type="molecule type" value="Genomic_DNA"/>
</dbReference>
<dbReference type="EMBL" id="KZ678225">
    <property type="protein sequence ID" value="PSN58668.1"/>
    <property type="molecule type" value="Genomic_DNA"/>
</dbReference>
<protein>
    <submittedName>
        <fullName evidence="1">Uncharacterized protein</fullName>
    </submittedName>
</protein>
<name>A0A2T2MZL6_CORCC</name>
<dbReference type="Proteomes" id="UP000240883">
    <property type="component" value="Unassembled WGS sequence"/>
</dbReference>
<gene>
    <name evidence="2" type="ORF">BS50DRAFT_510010</name>
    <name evidence="1" type="ORF">BS50DRAFT_510013</name>
</gene>
<accession>A0A2T2MZL6</accession>
<organism evidence="1 3">
    <name type="scientific">Corynespora cassiicola Philippines</name>
    <dbReference type="NCBI Taxonomy" id="1448308"/>
    <lineage>
        <taxon>Eukaryota</taxon>
        <taxon>Fungi</taxon>
        <taxon>Dikarya</taxon>
        <taxon>Ascomycota</taxon>
        <taxon>Pezizomycotina</taxon>
        <taxon>Dothideomycetes</taxon>
        <taxon>Pleosporomycetidae</taxon>
        <taxon>Pleosporales</taxon>
        <taxon>Corynesporascaceae</taxon>
        <taxon>Corynespora</taxon>
    </lineage>
</organism>
<reference evidence="1 3" key="1">
    <citation type="journal article" date="2018" name="Front. Microbiol.">
        <title>Genome-Wide Analysis of Corynespora cassiicola Leaf Fall Disease Putative Effectors.</title>
        <authorList>
            <person name="Lopez D."/>
            <person name="Ribeiro S."/>
            <person name="Label P."/>
            <person name="Fumanal B."/>
            <person name="Venisse J.S."/>
            <person name="Kohler A."/>
            <person name="de Oliveira R.R."/>
            <person name="Labutti K."/>
            <person name="Lipzen A."/>
            <person name="Lail K."/>
            <person name="Bauer D."/>
            <person name="Ohm R.A."/>
            <person name="Barry K.W."/>
            <person name="Spatafora J."/>
            <person name="Grigoriev I.V."/>
            <person name="Martin F.M."/>
            <person name="Pujade-Renaud V."/>
        </authorList>
    </citation>
    <scope>NUCLEOTIDE SEQUENCE [LARGE SCALE GENOMIC DNA]</scope>
    <source>
        <strain evidence="1 3">Philippines</strain>
    </source>
</reference>
<keyword evidence="3" id="KW-1185">Reference proteome</keyword>
<dbReference type="AlphaFoldDB" id="A0A2T2MZL6"/>
<evidence type="ECO:0000313" key="2">
    <source>
        <dbReference type="EMBL" id="PSN58668.1"/>
    </source>
</evidence>
<evidence type="ECO:0000313" key="1">
    <source>
        <dbReference type="EMBL" id="PSN58665.1"/>
    </source>
</evidence>
<proteinExistence type="predicted"/>
<dbReference type="OrthoDB" id="5599418at2759"/>
<evidence type="ECO:0000313" key="3">
    <source>
        <dbReference type="Proteomes" id="UP000240883"/>
    </source>
</evidence>